<dbReference type="InterPro" id="IPR035965">
    <property type="entry name" value="PAS-like_dom_sf"/>
</dbReference>
<dbReference type="Pfam" id="PF08447">
    <property type="entry name" value="PAS_3"/>
    <property type="match status" value="1"/>
</dbReference>
<dbReference type="PANTHER" id="PTHR43065:SF42">
    <property type="entry name" value="TWO-COMPONENT SENSOR PPRA"/>
    <property type="match status" value="1"/>
</dbReference>
<dbReference type="InterPro" id="IPR003018">
    <property type="entry name" value="GAF"/>
</dbReference>
<gene>
    <name evidence="4" type="ORF">DB32_000027</name>
</gene>
<dbReference type="SUPFAM" id="SSF55785">
    <property type="entry name" value="PYP-like sensor domain (PAS domain)"/>
    <property type="match status" value="1"/>
</dbReference>
<dbReference type="InterPro" id="IPR000700">
    <property type="entry name" value="PAS-assoc_C"/>
</dbReference>
<dbReference type="EMBL" id="CP011125">
    <property type="protein sequence ID" value="AKF02879.1"/>
    <property type="molecule type" value="Genomic_DNA"/>
</dbReference>
<dbReference type="SUPFAM" id="SSF47384">
    <property type="entry name" value="Homodimeric domain of signal transducing histidine kinase"/>
    <property type="match status" value="1"/>
</dbReference>
<organism evidence="4 5">
    <name type="scientific">Sandaracinus amylolyticus</name>
    <dbReference type="NCBI Taxonomy" id="927083"/>
    <lineage>
        <taxon>Bacteria</taxon>
        <taxon>Pseudomonadati</taxon>
        <taxon>Myxococcota</taxon>
        <taxon>Polyangia</taxon>
        <taxon>Polyangiales</taxon>
        <taxon>Sandaracinaceae</taxon>
        <taxon>Sandaracinus</taxon>
    </lineage>
</organism>
<dbReference type="CDD" id="cd00082">
    <property type="entry name" value="HisKA"/>
    <property type="match status" value="1"/>
</dbReference>
<dbReference type="InterPro" id="IPR013655">
    <property type="entry name" value="PAS_fold_3"/>
</dbReference>
<dbReference type="CDD" id="cd00130">
    <property type="entry name" value="PAS"/>
    <property type="match status" value="1"/>
</dbReference>
<dbReference type="OrthoDB" id="5439205at2"/>
<dbReference type="KEGG" id="samy:DB32_000027"/>
<dbReference type="InterPro" id="IPR000014">
    <property type="entry name" value="PAS"/>
</dbReference>
<dbReference type="AlphaFoldDB" id="A0A0F6SD60"/>
<evidence type="ECO:0000259" key="3">
    <source>
        <dbReference type="PROSITE" id="PS50113"/>
    </source>
</evidence>
<dbReference type="SUPFAM" id="SSF55781">
    <property type="entry name" value="GAF domain-like"/>
    <property type="match status" value="1"/>
</dbReference>
<proteinExistence type="predicted"/>
<dbReference type="RefSeq" id="WP_053230376.1">
    <property type="nucleotide sequence ID" value="NZ_CP011125.1"/>
</dbReference>
<feature type="domain" description="PAC" evidence="3">
    <location>
        <begin position="269"/>
        <end position="321"/>
    </location>
</feature>
<name>A0A0F6SD60_9BACT</name>
<evidence type="ECO:0000313" key="5">
    <source>
        <dbReference type="Proteomes" id="UP000034883"/>
    </source>
</evidence>
<dbReference type="EC" id="2.7.13.3" evidence="2"/>
<evidence type="ECO:0000256" key="2">
    <source>
        <dbReference type="ARBA" id="ARBA00012438"/>
    </source>
</evidence>
<protein>
    <recommendedName>
        <fullName evidence="2">histidine kinase</fullName>
        <ecNumber evidence="2">2.7.13.3</ecNumber>
    </recommendedName>
</protein>
<comment type="catalytic activity">
    <reaction evidence="1">
        <text>ATP + protein L-histidine = ADP + protein N-phospho-L-histidine.</text>
        <dbReference type="EC" id="2.7.13.3"/>
    </reaction>
</comment>
<keyword evidence="5" id="KW-1185">Reference proteome</keyword>
<dbReference type="Gene3D" id="1.10.287.130">
    <property type="match status" value="1"/>
</dbReference>
<dbReference type="PROSITE" id="PS50113">
    <property type="entry name" value="PAC"/>
    <property type="match status" value="1"/>
</dbReference>
<dbReference type="STRING" id="927083.DB32_000027"/>
<dbReference type="InterPro" id="IPR036097">
    <property type="entry name" value="HisK_dim/P_sf"/>
</dbReference>
<dbReference type="Gene3D" id="3.30.450.20">
    <property type="entry name" value="PAS domain"/>
    <property type="match status" value="1"/>
</dbReference>
<dbReference type="SUPFAM" id="SSF55874">
    <property type="entry name" value="ATPase domain of HSP90 chaperone/DNA topoisomerase II/histidine kinase"/>
    <property type="match status" value="1"/>
</dbReference>
<dbReference type="PANTHER" id="PTHR43065">
    <property type="entry name" value="SENSOR HISTIDINE KINASE"/>
    <property type="match status" value="1"/>
</dbReference>
<dbReference type="Pfam" id="PF01590">
    <property type="entry name" value="GAF"/>
    <property type="match status" value="1"/>
</dbReference>
<reference evidence="4 5" key="1">
    <citation type="submission" date="2015-03" db="EMBL/GenBank/DDBJ databases">
        <title>Genome assembly of Sandaracinus amylolyticus DSM 53668.</title>
        <authorList>
            <person name="Sharma G."/>
            <person name="Subramanian S."/>
        </authorList>
    </citation>
    <scope>NUCLEOTIDE SEQUENCE [LARGE SCALE GENOMIC DNA]</scope>
    <source>
        <strain evidence="4 5">DSM 53668</strain>
    </source>
</reference>
<keyword evidence="4" id="KW-0808">Transferase</keyword>
<evidence type="ECO:0000256" key="1">
    <source>
        <dbReference type="ARBA" id="ARBA00000085"/>
    </source>
</evidence>
<dbReference type="InterPro" id="IPR003661">
    <property type="entry name" value="HisK_dim/P_dom"/>
</dbReference>
<evidence type="ECO:0000313" key="4">
    <source>
        <dbReference type="EMBL" id="AKF02879.1"/>
    </source>
</evidence>
<dbReference type="GO" id="GO:0000155">
    <property type="term" value="F:phosphorelay sensor kinase activity"/>
    <property type="evidence" value="ECO:0007669"/>
    <property type="project" value="InterPro"/>
</dbReference>
<dbReference type="SMART" id="SM00388">
    <property type="entry name" value="HisKA"/>
    <property type="match status" value="1"/>
</dbReference>
<accession>A0A0F6SD60</accession>
<dbReference type="SMART" id="SM00065">
    <property type="entry name" value="GAF"/>
    <property type="match status" value="1"/>
</dbReference>
<dbReference type="Proteomes" id="UP000034883">
    <property type="component" value="Chromosome"/>
</dbReference>
<dbReference type="Gene3D" id="3.30.450.40">
    <property type="match status" value="1"/>
</dbReference>
<sequence>MGSDDTATPDTELPRLRAMLEALGHMSRSSRSQGADVRASFRAITEVAATTLDVARVGIWLFDDAERSTLRCACLFDRSTGTHTEGLVITRGDHRVYFEALDSDRIIDAHDARSDPRTSALRESYLDHYGVGALIDAPVVGGVGSVGVVCHEHVGPPRTWSAEEQLFAGSIGDMVGLAIESARRREAETMLRERETELRLALGAARIAIWRWWPARDELDVSDSFGALLARPRGWAPSRLEELLRAIDPADRDAVRAAFDASRTEGRELRVECRARTPHGGTVWLELRGDHDLTGTGREHSVRGVALAVTDRKQLEQRLAHGQRMEAVGRLAGGIAHDFNNALMTIAGQIELLEGSFTSEWQRARAADIERAVFQAGHMTRQLLAFARREPTEARVIDASARVRELAPMLELLVGARVRIRLDARRALPVSIVPVHFDHLVVSLVANARDALGDGGTLEVSTSNDTLDESRAAALGLPPGRYVRVAVEGVAGTAIAPGVLEARLGGEGAVATIAEDGRLSAYFAMASTSDGAGHSG</sequence>
<keyword evidence="4" id="KW-0418">Kinase</keyword>
<dbReference type="InterPro" id="IPR029016">
    <property type="entry name" value="GAF-like_dom_sf"/>
</dbReference>
<dbReference type="InterPro" id="IPR036890">
    <property type="entry name" value="HATPase_C_sf"/>
</dbReference>
<dbReference type="Pfam" id="PF00512">
    <property type="entry name" value="HisKA"/>
    <property type="match status" value="1"/>
</dbReference>